<evidence type="ECO:0000313" key="2">
    <source>
        <dbReference type="EMBL" id="GII81555.1"/>
    </source>
</evidence>
<dbReference type="Proteomes" id="UP000655287">
    <property type="component" value="Unassembled WGS sequence"/>
</dbReference>
<feature type="transmembrane region" description="Helical" evidence="1">
    <location>
        <begin position="43"/>
        <end position="62"/>
    </location>
</feature>
<reference evidence="2" key="1">
    <citation type="submission" date="2021-01" db="EMBL/GenBank/DDBJ databases">
        <title>Whole genome shotgun sequence of Sphaerisporangium rufum NBRC 109079.</title>
        <authorList>
            <person name="Komaki H."/>
            <person name="Tamura T."/>
        </authorList>
    </citation>
    <scope>NUCLEOTIDE SEQUENCE</scope>
    <source>
        <strain evidence="2">NBRC 109079</strain>
    </source>
</reference>
<dbReference type="EMBL" id="BOOU01000101">
    <property type="protein sequence ID" value="GII81555.1"/>
    <property type="molecule type" value="Genomic_DNA"/>
</dbReference>
<name>A0A919V8P6_9ACTN</name>
<keyword evidence="1" id="KW-0812">Transmembrane</keyword>
<accession>A0A919V8P6</accession>
<dbReference type="AlphaFoldDB" id="A0A919V8P6"/>
<evidence type="ECO:0000256" key="1">
    <source>
        <dbReference type="SAM" id="Phobius"/>
    </source>
</evidence>
<keyword evidence="1" id="KW-1133">Transmembrane helix</keyword>
<protein>
    <submittedName>
        <fullName evidence="2">Uncharacterized protein</fullName>
    </submittedName>
</protein>
<comment type="caution">
    <text evidence="2">The sequence shown here is derived from an EMBL/GenBank/DDBJ whole genome shotgun (WGS) entry which is preliminary data.</text>
</comment>
<gene>
    <name evidence="2" type="ORF">Sru01_65370</name>
</gene>
<organism evidence="2 3">
    <name type="scientific">Sphaerisporangium rufum</name>
    <dbReference type="NCBI Taxonomy" id="1381558"/>
    <lineage>
        <taxon>Bacteria</taxon>
        <taxon>Bacillati</taxon>
        <taxon>Actinomycetota</taxon>
        <taxon>Actinomycetes</taxon>
        <taxon>Streptosporangiales</taxon>
        <taxon>Streptosporangiaceae</taxon>
        <taxon>Sphaerisporangium</taxon>
    </lineage>
</organism>
<proteinExistence type="predicted"/>
<evidence type="ECO:0000313" key="3">
    <source>
        <dbReference type="Proteomes" id="UP000655287"/>
    </source>
</evidence>
<sequence>MKDVEEALRRTFAGAEARMPATPPDLLRQVTAGRIRRGRLGPMLATAMATCLAIGVASVVTWRPPLPSPAITAEPAPSTAGPRIVAEIAPPLEQVLPSVITEVPRKVPGGEAFTPKLFIDSRTLLGYVSKKGYDPAPELWAYHVESQTFRHLATIDQPIAPVDAPAVGDGVIAWFKYADRDIHIMTVPVTGGTPRTVASFPAERDVDKVNGDTIHRVDLAVGDGSIYWSSTKSGGVHRVPVAGGEPSLVPGTEGLRIFSWPWAGRFRDGWPGGLTSPVNLSTGERLEDPSQTRCEVTWCFTGHQAIRRDGRQVLDLPGDYPRSVVAERFVTLRQVDRQGRQARVIFDLATSKVGRLWISDDRKASPTLYTSTEMFYFKRGATWVVIHDPDR</sequence>
<keyword evidence="1" id="KW-0472">Membrane</keyword>
<keyword evidence="3" id="KW-1185">Reference proteome</keyword>